<keyword evidence="4" id="KW-1185">Reference proteome</keyword>
<dbReference type="PANTHER" id="PTHR13817">
    <property type="entry name" value="TITIN"/>
    <property type="match status" value="1"/>
</dbReference>
<evidence type="ECO:0000256" key="1">
    <source>
        <dbReference type="ARBA" id="ARBA00022737"/>
    </source>
</evidence>
<feature type="domain" description="Fibronectin type-III" evidence="2">
    <location>
        <begin position="1644"/>
        <end position="1740"/>
    </location>
</feature>
<dbReference type="Pfam" id="PF00041">
    <property type="entry name" value="fn3"/>
    <property type="match status" value="3"/>
</dbReference>
<dbReference type="SMART" id="SM00060">
    <property type="entry name" value="FN3"/>
    <property type="match status" value="19"/>
</dbReference>
<protein>
    <recommendedName>
        <fullName evidence="2">Fibronectin type-III domain-containing protein</fullName>
    </recommendedName>
</protein>
<dbReference type="RefSeq" id="WP_152211818.1">
    <property type="nucleotide sequence ID" value="NZ_WFLN01000004.1"/>
</dbReference>
<dbReference type="PANTHER" id="PTHR13817:SF73">
    <property type="entry name" value="FIBRONECTIN TYPE-III DOMAIN-CONTAINING PROTEIN"/>
    <property type="match status" value="1"/>
</dbReference>
<feature type="domain" description="Fibronectin type-III" evidence="2">
    <location>
        <begin position="1848"/>
        <end position="1945"/>
    </location>
</feature>
<feature type="domain" description="Fibronectin type-III" evidence="2">
    <location>
        <begin position="1953"/>
        <end position="2052"/>
    </location>
</feature>
<dbReference type="InterPro" id="IPR013783">
    <property type="entry name" value="Ig-like_fold"/>
</dbReference>
<feature type="domain" description="Fibronectin type-III" evidence="2">
    <location>
        <begin position="988"/>
        <end position="1088"/>
    </location>
</feature>
<dbReference type="SUPFAM" id="SSF63825">
    <property type="entry name" value="YWTD domain"/>
    <property type="match status" value="1"/>
</dbReference>
<feature type="domain" description="Fibronectin type-III" evidence="2">
    <location>
        <begin position="223"/>
        <end position="320"/>
    </location>
</feature>
<feature type="domain" description="Fibronectin type-III" evidence="2">
    <location>
        <begin position="1185"/>
        <end position="1282"/>
    </location>
</feature>
<dbReference type="InterPro" id="IPR050964">
    <property type="entry name" value="Striated_Muscle_Regulatory"/>
</dbReference>
<feature type="domain" description="Fibronectin type-III" evidence="2">
    <location>
        <begin position="321"/>
        <end position="421"/>
    </location>
</feature>
<dbReference type="InterPro" id="IPR003961">
    <property type="entry name" value="FN3_dom"/>
</dbReference>
<feature type="domain" description="Fibronectin type-III" evidence="2">
    <location>
        <begin position="1090"/>
        <end position="1184"/>
    </location>
</feature>
<feature type="domain" description="Fibronectin type-III" evidence="2">
    <location>
        <begin position="46"/>
        <end position="137"/>
    </location>
</feature>
<gene>
    <name evidence="3" type="ORF">GCL57_03220</name>
</gene>
<accession>A0A833JI00</accession>
<proteinExistence type="predicted"/>
<keyword evidence="1" id="KW-0677">Repeat</keyword>
<reference evidence="3 4" key="1">
    <citation type="submission" date="2019-10" db="EMBL/GenBank/DDBJ databases">
        <title>New genus of Silvanigrellaceae.</title>
        <authorList>
            <person name="Pitt A."/>
            <person name="Hahn M.W."/>
        </authorList>
    </citation>
    <scope>NUCLEOTIDE SEQUENCE [LARGE SCALE GENOMIC DNA]</scope>
    <source>
        <strain evidence="3 4">33A1-SZDP</strain>
    </source>
</reference>
<comment type="caution">
    <text evidence="3">The sequence shown here is derived from an EMBL/GenBank/DDBJ whole genome shotgun (WGS) entry which is preliminary data.</text>
</comment>
<dbReference type="CDD" id="cd00063">
    <property type="entry name" value="FN3"/>
    <property type="match status" value="4"/>
</dbReference>
<dbReference type="SUPFAM" id="SSF49265">
    <property type="entry name" value="Fibronectin type III"/>
    <property type="match status" value="11"/>
</dbReference>
<sequence>MRYFIYYIKRLLPYIMLHLFMNSCDYNPLGGSHSHFDEGNNLFLNTPGSFDFSGVLVSDSKIQMAWTASEKVDDYTVSYGTASGNYTTKVSNCTNIKVTNCTISSLTNGQTLYLKVFARNRFGKTASASQAVGTPNPYSLNIKGTSNAAIISWSDITGGLANTTYSLQFGINPASLNQSISSISNSYLLTGLIDGNTYYYTVTAANSSGTITSLMGSSLIINPPAAPTFSGAPVISSSQVTLNWNAAVGAGTIRYTLAKSGNSGGPYNAIASCTNINALTCTENASSMLSGESYYYIVYATNEGGDSPFSSEANVVTFPAIPTGVKLSAPNNTSNTLSWSASTGSATVTYNVYRSTVNPVDVTNIANKLISLISTPSSQITSYNDTGPFSENTIYYYALTASNVSGTSGKSQQQNITSALLTTSTLTSSNITSNSLKLNWPAAPGNAMVLYAIYRSFNNTAGDLGNIIYNGSLPAGVPNSGDNTLISENTNYYYTIISKNDRPNAISLQSAKTLVTTALGTAITLNLSSVLVSSASFQWSMANGDANVTYRLFRSTTSTVNTTVGSEIFSSSSATTYTDSSISASSTYYYAVTVTNGQNTLTSAPVLQVVTLPNTPTTPTTVANNNVVTITWPQSPSAGNAAITYNVQKYRFVGDTPSDVSGCVNIDDTGRTCTDVVSTADGLPYYYIVKAITAGGSSQAYSSPSIVTPITQITGFMATTVITSSPSAQITLTWGGGTGAASYLVYSSTTPGESAPPAGSPTACTSSPCVIAATVGQVFYYTVVGSNVGTSATATRTSSEISATVNDSPITSVVAQTSQVTIGWSSVLNATNYKIYYSTTSTAGITGKTLGCDAGLALSCVVSGLIDGTQYYFVIQVTKSVGGTFISSEFLATPIGAFSINSLVAANTTSANISWGTAVGATNYDIKYGTSSGNYTSGTFTVSSATPLPYLISGLSAGSTYYFMVTAKNNSGAVDASGEMQLVMQVGTPTGLNITTVTKNSVTLSWNIFSGNPATTYNIYRSDINLTPFVANPSAAVCAVSSTLNINTCTDSTSLNENTLYYYAISALNSAGESTVSVPSLQGITALNTAPTSLYGSNIDVTSVTLNWSFSVGNSPVTYSLYRSATGATGSWGSAIYTGIDRYTSDPGLAENTQYFYRVSAKNNAINAVEQISSSISLITALQTAPVINSVTNITDNSAKINWSLSAGTAPVTYKLYRSLTSNPSNWGTPIYTGNLLSFNDSLLSENTAYYYMVSAINGASGAMEINSTQYSIVTNILNPPGITIVSKTDNSVNLMWTNVLGSNTVTYKLYRSTIPGAVANGTLLATNPTSNQFVDTTVTDSKIYYYAVTATNSQNTVTSTPDTQLVTLPMTPNAPTIVATGNNISLTWSTNSTGNSSITYTINRSRSIASGYSPVVGCTNISTPLTCNDVISADGAPFYYKISASNSGGNALSASSATTVIPISSITSLNVATTPTQITLSWAGGTGATGFKVYQSLTANQSSPNNSGILTSCTVSPCTFVGTANQTVYYTIVGNNSGVNSTAQTLSAEVSATPLNSPILSVVAGTSQLTITWDNTVANATDYKIFYSTTSGQALSGSLGCDGLLGNSCVVSGLTNGQVYYLALLVTRSVGGDFQSAEVTGTPISSFSIISIIPTVNSATVTWNSAAGANSYDISYGMTTLLYTTTVSITPSAGATQTSVINSLTPGTQYFFIVKAKNSNGSVAANAEVSTVTIPTAPTNLSVSSLSYNSATIQLSNSYINVGTTYKIYHSTQSGFNTSDNTAVFGCFVYANSITPTLLSCLDNTGIVANTKYYFKAVAITDAVGSNATMTSADSTSVNVTTQFNSSSSFVVNVSNVTATTLTLTWTLSVGSENISYAVSQSDSANAATTGAPIVCSPALNPTAPGATNTCNVTGLSENKDYYFAVTASNNAPSPSTTIVSPDAIATTFFAPTSTLVITSSSVTGTSISLNWTFNIGNSLVNFNIQQNGSSVSAGNISGCTLNNVAATSTPISCVISGLTENTDYSFIVQATNSATGGSSTISSNTHSLPTLPVTIPSGLSLSIANIGYIQAQWNAYSAGNVNITYLVYASTSSSVTITSANLFCTVLPNNAIQTSCTNNLVQSTSLVVGTTYYFVIVASNASGNSSASSPSISIKYDAPQNILAPTITNGPASGSGIVSGSGVSLIGNLGTWTDSNTCTYQFYANMVAIPTATGSISNTTPNVTYLTTSSDICKIISFSVTCTNAINSKKVFNSSPSNAVGINTSAIMTDFSTRVSLVPGNTLSAAGKTKINNFLDQLIVNNINIPDVFYPLIADQNAGTGTKIYDLYCDLHNGTIAAGLTWDTTGGVISNSSGLTTIANLFSNSASTIVAVARSPTSNGNDRGIAGYTGSSSNNSFGYGGNTSSIKFESFSSNPSIISHQLSPTRFDYWAVALNSSAVTMQVNEFQHTDTASSIKNGGLILGSFNNSANTGLQDYLAMAAAWSSNALSFLNMETIRRTVQSTIGSTLQNYPKFMYVGNGQVTTKMNICNIQSNGTLTGCVQAVPTFTTPVGTARYNNFLYVTNNSSIGVSVCTITPATGALVSCTTTSTNMPVSAYGLTISKGLSSVYLYVGGSTNTVTRCIINTSTGALSGCASTTLPSVQGLSYVNLSTSYLYITNRLGNSINKCTINAANGNINLPCTAGGSNLSGPTGIAVFNNYLYTANASLPGIVKCSVSPSDGSLSSCAIASSNTVNPPSPGSYNSTEGVTIINDSLYVANWGNNSIIKCKISIADGSLSGCATTGSGVAFLGPIGMSF</sequence>
<dbReference type="Gene3D" id="2.60.40.10">
    <property type="entry name" value="Immunoglobulins"/>
    <property type="match status" value="19"/>
</dbReference>
<evidence type="ECO:0000313" key="3">
    <source>
        <dbReference type="EMBL" id="KAB8033732.1"/>
    </source>
</evidence>
<dbReference type="PROSITE" id="PS50853">
    <property type="entry name" value="FN3"/>
    <property type="match status" value="10"/>
</dbReference>
<name>A0A833JI00_9BACT</name>
<dbReference type="InterPro" id="IPR036116">
    <property type="entry name" value="FN3_sf"/>
</dbReference>
<evidence type="ECO:0000259" key="2">
    <source>
        <dbReference type="PROSITE" id="PS50853"/>
    </source>
</evidence>
<feature type="domain" description="Fibronectin type-III" evidence="2">
    <location>
        <begin position="894"/>
        <end position="987"/>
    </location>
</feature>
<dbReference type="EMBL" id="WFLN01000004">
    <property type="protein sequence ID" value="KAB8033732.1"/>
    <property type="molecule type" value="Genomic_DNA"/>
</dbReference>
<evidence type="ECO:0000313" key="4">
    <source>
        <dbReference type="Proteomes" id="UP000442694"/>
    </source>
</evidence>
<dbReference type="Proteomes" id="UP000442694">
    <property type="component" value="Unassembled WGS sequence"/>
</dbReference>
<organism evidence="3 4">
    <name type="scientific">Fluviispira multicolorata</name>
    <dbReference type="NCBI Taxonomy" id="2654512"/>
    <lineage>
        <taxon>Bacteria</taxon>
        <taxon>Pseudomonadati</taxon>
        <taxon>Bdellovibrionota</taxon>
        <taxon>Oligoflexia</taxon>
        <taxon>Silvanigrellales</taxon>
        <taxon>Silvanigrellaceae</taxon>
        <taxon>Fluviispira</taxon>
    </lineage>
</organism>